<proteinExistence type="predicted"/>
<reference evidence="3 4" key="1">
    <citation type="submission" date="2019-03" db="EMBL/GenBank/DDBJ databases">
        <title>Genomic Encyclopedia of Type Strains, Phase IV (KMG-IV): sequencing the most valuable type-strain genomes for metagenomic binning, comparative biology and taxonomic classification.</title>
        <authorList>
            <person name="Goeker M."/>
        </authorList>
    </citation>
    <scope>NUCLEOTIDE SEQUENCE [LARGE SCALE GENOMIC DNA]</scope>
    <source>
        <strain evidence="3 4">DSM 15505</strain>
    </source>
</reference>
<evidence type="ECO:0000256" key="1">
    <source>
        <dbReference type="SAM" id="Phobius"/>
    </source>
</evidence>
<dbReference type="RefSeq" id="WP_133736815.1">
    <property type="nucleotide sequence ID" value="NZ_SOAX01000006.1"/>
</dbReference>
<dbReference type="Gene3D" id="3.10.620.30">
    <property type="match status" value="1"/>
</dbReference>
<keyword evidence="1" id="KW-1133">Transmembrane helix</keyword>
<dbReference type="Pfam" id="PF01841">
    <property type="entry name" value="Transglut_core"/>
    <property type="match status" value="1"/>
</dbReference>
<dbReference type="OrthoDB" id="9804872at2"/>
<dbReference type="AlphaFoldDB" id="A0A4R7JN99"/>
<comment type="caution">
    <text evidence="3">The sequence shown here is derived from an EMBL/GenBank/DDBJ whole genome shotgun (WGS) entry which is preliminary data.</text>
</comment>
<keyword evidence="1" id="KW-0812">Transmembrane</keyword>
<dbReference type="Proteomes" id="UP000295830">
    <property type="component" value="Unassembled WGS sequence"/>
</dbReference>
<dbReference type="SUPFAM" id="SSF54001">
    <property type="entry name" value="Cysteine proteinases"/>
    <property type="match status" value="1"/>
</dbReference>
<evidence type="ECO:0000313" key="4">
    <source>
        <dbReference type="Proteomes" id="UP000295830"/>
    </source>
</evidence>
<keyword evidence="1" id="KW-0472">Membrane</keyword>
<feature type="domain" description="Transglutaminase-like" evidence="2">
    <location>
        <begin position="176"/>
        <end position="263"/>
    </location>
</feature>
<feature type="transmembrane region" description="Helical" evidence="1">
    <location>
        <begin position="6"/>
        <end position="27"/>
    </location>
</feature>
<accession>A0A4R7JN99</accession>
<evidence type="ECO:0000259" key="2">
    <source>
        <dbReference type="Pfam" id="PF01841"/>
    </source>
</evidence>
<dbReference type="InterPro" id="IPR002931">
    <property type="entry name" value="Transglutaminase-like"/>
</dbReference>
<keyword evidence="4" id="KW-1185">Reference proteome</keyword>
<protein>
    <submittedName>
        <fullName evidence="3">Transglutaminase superfamily protein</fullName>
    </submittedName>
</protein>
<organism evidence="3 4">
    <name type="scientific">Halospina denitrificans</name>
    <dbReference type="NCBI Taxonomy" id="332522"/>
    <lineage>
        <taxon>Bacteria</taxon>
        <taxon>Pseudomonadati</taxon>
        <taxon>Pseudomonadota</taxon>
        <taxon>Gammaproteobacteria</taxon>
        <taxon>Halospina</taxon>
    </lineage>
</organism>
<dbReference type="InterPro" id="IPR038765">
    <property type="entry name" value="Papain-like_cys_pep_sf"/>
</dbReference>
<sequence>MYGHLWLKIGSATAAVVTLLVIAWALFPGGDRPESSVADAVKTSSVTLRYSFNLENQSNELIQDIAFQTFAPVEKTPFQTVEWVRSSHSHQTEVDEVGNQTLHFTIDQLPPYGQTEVSVSTKVTLRNQPKPGETWARNDFLKSEPLIERDAPVVQSQVARVSRQDGVTTAHSWMEAAHRRIAHSLDDTGYSAEDRGAVFALEQQAGDCTEFMYALVAMARNQEIPAVPLAGFRTNSRSTVVQASDYHNWLLFNAEDSWALSDPHGDVFNTNERDYIAFRVLQPGLRTDARDSAERFFVHDHRITASMN</sequence>
<gene>
    <name evidence="3" type="ORF">DES49_2584</name>
</gene>
<evidence type="ECO:0000313" key="3">
    <source>
        <dbReference type="EMBL" id="TDT38603.1"/>
    </source>
</evidence>
<name>A0A4R7JN99_9GAMM</name>
<dbReference type="EMBL" id="SOAX01000006">
    <property type="protein sequence ID" value="TDT38603.1"/>
    <property type="molecule type" value="Genomic_DNA"/>
</dbReference>